<organism evidence="2 3">
    <name type="scientific">Enterococcus silesiacus</name>
    <dbReference type="NCBI Taxonomy" id="332949"/>
    <lineage>
        <taxon>Bacteria</taxon>
        <taxon>Bacillati</taxon>
        <taxon>Bacillota</taxon>
        <taxon>Bacilli</taxon>
        <taxon>Lactobacillales</taxon>
        <taxon>Enterococcaceae</taxon>
        <taxon>Enterococcus</taxon>
    </lineage>
</organism>
<protein>
    <submittedName>
        <fullName evidence="2">Uncharacterized protein</fullName>
    </submittedName>
</protein>
<evidence type="ECO:0000313" key="3">
    <source>
        <dbReference type="Proteomes" id="UP000183039"/>
    </source>
</evidence>
<keyword evidence="1" id="KW-1133">Transmembrane helix</keyword>
<keyword evidence="1" id="KW-0812">Transmembrane</keyword>
<name>A0AA91GHV2_9ENTE</name>
<evidence type="ECO:0000256" key="1">
    <source>
        <dbReference type="SAM" id="Phobius"/>
    </source>
</evidence>
<reference evidence="2 3" key="1">
    <citation type="submission" date="2014-12" db="EMBL/GenBank/DDBJ databases">
        <title>Draft genome sequences of 29 type strains of Enterococci.</title>
        <authorList>
            <person name="Zhong Z."/>
            <person name="Sun Z."/>
            <person name="Liu W."/>
            <person name="Zhang W."/>
            <person name="Zhang H."/>
        </authorList>
    </citation>
    <scope>NUCLEOTIDE SEQUENCE [LARGE SCALE GENOMIC DNA]</scope>
    <source>
        <strain evidence="2 3">DSM 22801</strain>
    </source>
</reference>
<evidence type="ECO:0000313" key="2">
    <source>
        <dbReference type="EMBL" id="OJG91950.1"/>
    </source>
</evidence>
<accession>A0AA91GHV2</accession>
<feature type="transmembrane region" description="Helical" evidence="1">
    <location>
        <begin position="12"/>
        <end position="32"/>
    </location>
</feature>
<proteinExistence type="predicted"/>
<dbReference type="AlphaFoldDB" id="A0AA91GHV2"/>
<gene>
    <name evidence="2" type="ORF">RV15_GL003595</name>
</gene>
<comment type="caution">
    <text evidence="2">The sequence shown here is derived from an EMBL/GenBank/DDBJ whole genome shotgun (WGS) entry which is preliminary data.</text>
</comment>
<dbReference type="RefSeq" id="WP_281246828.1">
    <property type="nucleotide sequence ID" value="NZ_JXLC01000009.1"/>
</dbReference>
<dbReference type="Proteomes" id="UP000183039">
    <property type="component" value="Unassembled WGS sequence"/>
</dbReference>
<sequence>MTGTAAENFLVALSVFLSIHYQIIGSSFIGVLQYKIEGFVTK</sequence>
<dbReference type="EMBL" id="JXLC01000009">
    <property type="protein sequence ID" value="OJG91950.1"/>
    <property type="molecule type" value="Genomic_DNA"/>
</dbReference>
<keyword evidence="1" id="KW-0472">Membrane</keyword>